<feature type="transmembrane region" description="Helical" evidence="6">
    <location>
        <begin position="106"/>
        <end position="126"/>
    </location>
</feature>
<keyword evidence="5 6" id="KW-0472">Membrane</keyword>
<reference evidence="8 9" key="1">
    <citation type="submission" date="2018-01" db="EMBL/GenBank/DDBJ databases">
        <title>A novel member of the phylum Bacteroidetes isolated from glacier ice.</title>
        <authorList>
            <person name="Liu Q."/>
            <person name="Xin Y.-H."/>
        </authorList>
    </citation>
    <scope>NUCLEOTIDE SEQUENCE [LARGE SCALE GENOMIC DNA]</scope>
    <source>
        <strain evidence="8 9">RB1R16</strain>
    </source>
</reference>
<evidence type="ECO:0000256" key="1">
    <source>
        <dbReference type="ARBA" id="ARBA00004141"/>
    </source>
</evidence>
<dbReference type="GO" id="GO:0016020">
    <property type="term" value="C:membrane"/>
    <property type="evidence" value="ECO:0007669"/>
    <property type="project" value="UniProtKB-SubCell"/>
</dbReference>
<evidence type="ECO:0000256" key="4">
    <source>
        <dbReference type="ARBA" id="ARBA00022989"/>
    </source>
</evidence>
<proteinExistence type="inferred from homology"/>
<evidence type="ECO:0000313" key="8">
    <source>
        <dbReference type="EMBL" id="PQJ10208.1"/>
    </source>
</evidence>
<keyword evidence="4 6" id="KW-1133">Transmembrane helix</keyword>
<comment type="similarity">
    <text evidence="2">Belongs to the TspO/BZRP family.</text>
</comment>
<dbReference type="GO" id="GO:0033013">
    <property type="term" value="P:tetrapyrrole metabolic process"/>
    <property type="evidence" value="ECO:0007669"/>
    <property type="project" value="UniProtKB-ARBA"/>
</dbReference>
<feature type="signal peptide" evidence="7">
    <location>
        <begin position="1"/>
        <end position="28"/>
    </location>
</feature>
<evidence type="ECO:0000256" key="5">
    <source>
        <dbReference type="ARBA" id="ARBA00023136"/>
    </source>
</evidence>
<comment type="subcellular location">
    <subcellularLocation>
        <location evidence="1">Membrane</location>
        <topology evidence="1">Multi-pass membrane protein</topology>
    </subcellularLocation>
</comment>
<feature type="transmembrane region" description="Helical" evidence="6">
    <location>
        <begin position="80"/>
        <end position="100"/>
    </location>
</feature>
<dbReference type="Proteomes" id="UP000239872">
    <property type="component" value="Unassembled WGS sequence"/>
</dbReference>
<dbReference type="InterPro" id="IPR004307">
    <property type="entry name" value="TspO_MBR"/>
</dbReference>
<dbReference type="Pfam" id="PF03073">
    <property type="entry name" value="TspO_MBR"/>
    <property type="match status" value="1"/>
</dbReference>
<evidence type="ECO:0000256" key="7">
    <source>
        <dbReference type="SAM" id="SignalP"/>
    </source>
</evidence>
<dbReference type="PIRSF" id="PIRSF005859">
    <property type="entry name" value="PBR"/>
    <property type="match status" value="1"/>
</dbReference>
<dbReference type="InterPro" id="IPR038330">
    <property type="entry name" value="TspO/MBR-related_sf"/>
</dbReference>
<evidence type="ECO:0000256" key="3">
    <source>
        <dbReference type="ARBA" id="ARBA00022692"/>
    </source>
</evidence>
<dbReference type="FunFam" id="1.20.1260.100:FF:000001">
    <property type="entry name" value="translocator protein 2"/>
    <property type="match status" value="1"/>
</dbReference>
<keyword evidence="3 6" id="KW-0812">Transmembrane</keyword>
<dbReference type="CDD" id="cd15904">
    <property type="entry name" value="TSPO_MBR"/>
    <property type="match status" value="1"/>
</dbReference>
<keyword evidence="7" id="KW-0732">Signal</keyword>
<keyword evidence="9" id="KW-1185">Reference proteome</keyword>
<evidence type="ECO:0000256" key="6">
    <source>
        <dbReference type="SAM" id="Phobius"/>
    </source>
</evidence>
<protein>
    <submittedName>
        <fullName evidence="8">TspO protein</fullName>
    </submittedName>
</protein>
<gene>
    <name evidence="8" type="ORF">CJD36_016070</name>
</gene>
<evidence type="ECO:0000313" key="9">
    <source>
        <dbReference type="Proteomes" id="UP000239872"/>
    </source>
</evidence>
<feature type="transmembrane region" description="Helical" evidence="6">
    <location>
        <begin position="48"/>
        <end position="68"/>
    </location>
</feature>
<dbReference type="AlphaFoldDB" id="A0A2S7STZ9"/>
<dbReference type="OrthoDB" id="9795496at2"/>
<feature type="transmembrane region" description="Helical" evidence="6">
    <location>
        <begin position="138"/>
        <end position="157"/>
    </location>
</feature>
<dbReference type="PANTHER" id="PTHR10057">
    <property type="entry name" value="PERIPHERAL-TYPE BENZODIAZEPINE RECEPTOR"/>
    <property type="match status" value="1"/>
</dbReference>
<accession>A0A2S7STZ9</accession>
<dbReference type="EMBL" id="PPSL01000004">
    <property type="protein sequence ID" value="PQJ10208.1"/>
    <property type="molecule type" value="Genomic_DNA"/>
</dbReference>
<dbReference type="PANTHER" id="PTHR10057:SF0">
    <property type="entry name" value="TRANSLOCATOR PROTEIN"/>
    <property type="match status" value="1"/>
</dbReference>
<comment type="caution">
    <text evidence="8">The sequence shown here is derived from an EMBL/GenBank/DDBJ whole genome shotgun (WGS) entry which is preliminary data.</text>
</comment>
<dbReference type="Gene3D" id="1.20.1260.100">
    <property type="entry name" value="TspO/MBR protein"/>
    <property type="match status" value="1"/>
</dbReference>
<sequence length="158" mass="17917">MNITKVITFIACVAATLAVGAVAGIATAQNITNWYVYINKPWFNPPNYLFGPVWTVLYLLMGISYYMILTTLTTAPKRATAVIVFGVQLALNFAWSFIFFKYHQLGWALVEIIAMWVSIFTMIVVFSRINKVAAIMQIPYISWVSFASILNFAIWRLN</sequence>
<feature type="chain" id="PRO_5015585888" evidence="7">
    <location>
        <begin position="29"/>
        <end position="158"/>
    </location>
</feature>
<dbReference type="RefSeq" id="WP_105040217.1">
    <property type="nucleotide sequence ID" value="NZ_PPSL01000004.1"/>
</dbReference>
<name>A0A2S7STZ9_9BACT</name>
<evidence type="ECO:0000256" key="2">
    <source>
        <dbReference type="ARBA" id="ARBA00007524"/>
    </source>
</evidence>
<organism evidence="8 9">
    <name type="scientific">Flavipsychrobacter stenotrophus</name>
    <dbReference type="NCBI Taxonomy" id="2077091"/>
    <lineage>
        <taxon>Bacteria</taxon>
        <taxon>Pseudomonadati</taxon>
        <taxon>Bacteroidota</taxon>
        <taxon>Chitinophagia</taxon>
        <taxon>Chitinophagales</taxon>
        <taxon>Chitinophagaceae</taxon>
        <taxon>Flavipsychrobacter</taxon>
    </lineage>
</organism>